<evidence type="ECO:0000313" key="8">
    <source>
        <dbReference type="Proteomes" id="UP000692954"/>
    </source>
</evidence>
<dbReference type="OrthoDB" id="5987198at2759"/>
<dbReference type="InterPro" id="IPR045269">
    <property type="entry name" value="Atg1-like"/>
</dbReference>
<proteinExistence type="predicted"/>
<accession>A0A8S1NU00</accession>
<protein>
    <recommendedName>
        <fullName evidence="6">Protein kinase domain-containing protein</fullName>
    </recommendedName>
</protein>
<dbReference type="GO" id="GO:0004674">
    <property type="term" value="F:protein serine/threonine kinase activity"/>
    <property type="evidence" value="ECO:0007669"/>
    <property type="project" value="UniProtKB-KW"/>
</dbReference>
<keyword evidence="1" id="KW-0723">Serine/threonine-protein kinase</keyword>
<dbReference type="PANTHER" id="PTHR24348:SF22">
    <property type="entry name" value="NON-SPECIFIC SERINE_THREONINE PROTEIN KINASE"/>
    <property type="match status" value="1"/>
</dbReference>
<dbReference type="GO" id="GO:0005524">
    <property type="term" value="F:ATP binding"/>
    <property type="evidence" value="ECO:0007669"/>
    <property type="project" value="UniProtKB-KW"/>
</dbReference>
<evidence type="ECO:0000256" key="2">
    <source>
        <dbReference type="ARBA" id="ARBA00022679"/>
    </source>
</evidence>
<keyword evidence="3" id="KW-0547">Nucleotide-binding</keyword>
<dbReference type="GO" id="GO:0000407">
    <property type="term" value="C:phagophore assembly site"/>
    <property type="evidence" value="ECO:0007669"/>
    <property type="project" value="TreeGrafter"/>
</dbReference>
<evidence type="ECO:0000256" key="5">
    <source>
        <dbReference type="ARBA" id="ARBA00022840"/>
    </source>
</evidence>
<dbReference type="InterPro" id="IPR000719">
    <property type="entry name" value="Prot_kinase_dom"/>
</dbReference>
<evidence type="ECO:0000256" key="1">
    <source>
        <dbReference type="ARBA" id="ARBA00022527"/>
    </source>
</evidence>
<dbReference type="GO" id="GO:0016020">
    <property type="term" value="C:membrane"/>
    <property type="evidence" value="ECO:0007669"/>
    <property type="project" value="TreeGrafter"/>
</dbReference>
<keyword evidence="2" id="KW-0808">Transferase</keyword>
<dbReference type="PROSITE" id="PS50011">
    <property type="entry name" value="PROTEIN_KINASE_DOM"/>
    <property type="match status" value="1"/>
</dbReference>
<dbReference type="SMART" id="SM00220">
    <property type="entry name" value="S_TKc"/>
    <property type="match status" value="1"/>
</dbReference>
<dbReference type="FunFam" id="3.30.200.20:FF:000131">
    <property type="entry name" value="Dual specificity protein kinase TTK"/>
    <property type="match status" value="1"/>
</dbReference>
<dbReference type="PANTHER" id="PTHR24348">
    <property type="entry name" value="SERINE/THREONINE-PROTEIN KINASE UNC-51-RELATED"/>
    <property type="match status" value="1"/>
</dbReference>
<feature type="domain" description="Protein kinase" evidence="6">
    <location>
        <begin position="19"/>
        <end position="291"/>
    </location>
</feature>
<keyword evidence="8" id="KW-1185">Reference proteome</keyword>
<dbReference type="Pfam" id="PF00069">
    <property type="entry name" value="Pkinase"/>
    <property type="match status" value="1"/>
</dbReference>
<dbReference type="GO" id="GO:0005776">
    <property type="term" value="C:autophagosome"/>
    <property type="evidence" value="ECO:0007669"/>
    <property type="project" value="TreeGrafter"/>
</dbReference>
<comment type="caution">
    <text evidence="7">The sequence shown here is derived from an EMBL/GenBank/DDBJ whole genome shotgun (WGS) entry which is preliminary data.</text>
</comment>
<evidence type="ECO:0000259" key="6">
    <source>
        <dbReference type="PROSITE" id="PS50011"/>
    </source>
</evidence>
<dbReference type="GO" id="GO:0005829">
    <property type="term" value="C:cytosol"/>
    <property type="evidence" value="ECO:0007669"/>
    <property type="project" value="TreeGrafter"/>
</dbReference>
<keyword evidence="5" id="KW-0067">ATP-binding</keyword>
<dbReference type="GO" id="GO:0000045">
    <property type="term" value="P:autophagosome assembly"/>
    <property type="evidence" value="ECO:0007669"/>
    <property type="project" value="TreeGrafter"/>
</dbReference>
<evidence type="ECO:0000256" key="3">
    <source>
        <dbReference type="ARBA" id="ARBA00022741"/>
    </source>
</evidence>
<gene>
    <name evidence="7" type="ORF">PSON_ATCC_30995.1.T0600012</name>
</gene>
<evidence type="ECO:0000313" key="7">
    <source>
        <dbReference type="EMBL" id="CAD8092935.1"/>
    </source>
</evidence>
<dbReference type="Proteomes" id="UP000692954">
    <property type="component" value="Unassembled WGS sequence"/>
</dbReference>
<organism evidence="7 8">
    <name type="scientific">Paramecium sonneborni</name>
    <dbReference type="NCBI Taxonomy" id="65129"/>
    <lineage>
        <taxon>Eukaryota</taxon>
        <taxon>Sar</taxon>
        <taxon>Alveolata</taxon>
        <taxon>Ciliophora</taxon>
        <taxon>Intramacronucleata</taxon>
        <taxon>Oligohymenophorea</taxon>
        <taxon>Peniculida</taxon>
        <taxon>Parameciidae</taxon>
        <taxon>Paramecium</taxon>
    </lineage>
</organism>
<dbReference type="EMBL" id="CAJJDN010000060">
    <property type="protein sequence ID" value="CAD8092935.1"/>
    <property type="molecule type" value="Genomic_DNA"/>
</dbReference>
<sequence length="645" mass="76088">MLKNNGYKELIQQQFSLRYVNPQITGEGAFSKVFKCQNQQGEFVAIKVVNLLGVKSCIIPYLKNEIRLLHQSDNDNVIKLYESQETDSALFLVLEYCEMDVKTMMAIYFQNKLPEELVIVIFKQLVNGLHYLHSNKIIHRDLKLENIGVIINGEDQDKLKNLNQIQKLDIFLNASYKLLDLGLAKQFQEQTVTVTYAGTEVNMAPEVLQRKPYSFEADIYSLGVCLYQMITGEYPYYDKLNRKQQFELIQEQNAKYQMIQNQTLREIVSSMLKYNVEDRLTFQQLYQQPLLYSSTTNFQSILEKSLIKNSEFYSLENSFVKQQQLSNQGQFNNQGLNFYQNQLFHQFQSKNLQQSQSYQDQFFQSIQSNTQNQQFQIIEQKIPPQKSQIGKPKSKSKIQQETTQIQQWNNTLNQCILVQKISEKLLDLMLSIPQEFKYHSFNAQFQEYLEYFCLLYNMMRNQLKKEVEDNNNNNQNIKEYKDIRDSLLKLDDQIFDNFINDQKFSKAIYQLRKLIGQMKSLQEVREINGSQSKLVENIELVYIQILRILQDVYYKEIRLNKENINLEQFNCKVYQLLIVLALLRAGYNNQSILTDIQIDNLKGVDSINDPDQLCYQLSEILDKYQLSFSKEIKQSENSIDYNQNQ</sequence>
<dbReference type="GO" id="GO:0010506">
    <property type="term" value="P:regulation of autophagy"/>
    <property type="evidence" value="ECO:0007669"/>
    <property type="project" value="InterPro"/>
</dbReference>
<evidence type="ECO:0000256" key="4">
    <source>
        <dbReference type="ARBA" id="ARBA00022777"/>
    </source>
</evidence>
<keyword evidence="4" id="KW-0418">Kinase</keyword>
<reference evidence="7" key="1">
    <citation type="submission" date="2021-01" db="EMBL/GenBank/DDBJ databases">
        <authorList>
            <consortium name="Genoscope - CEA"/>
            <person name="William W."/>
        </authorList>
    </citation>
    <scope>NUCLEOTIDE SEQUENCE</scope>
</reference>
<dbReference type="AlphaFoldDB" id="A0A8S1NU00"/>
<name>A0A8S1NU00_9CILI</name>